<name>A0A0K2TMR5_LEPSM</name>
<organism evidence="1">
    <name type="scientific">Lepeophtheirus salmonis</name>
    <name type="common">Salmon louse</name>
    <name type="synonym">Caligus salmonis</name>
    <dbReference type="NCBI Taxonomy" id="72036"/>
    <lineage>
        <taxon>Eukaryota</taxon>
        <taxon>Metazoa</taxon>
        <taxon>Ecdysozoa</taxon>
        <taxon>Arthropoda</taxon>
        <taxon>Crustacea</taxon>
        <taxon>Multicrustacea</taxon>
        <taxon>Hexanauplia</taxon>
        <taxon>Copepoda</taxon>
        <taxon>Siphonostomatoida</taxon>
        <taxon>Caligidae</taxon>
        <taxon>Lepeophtheirus</taxon>
    </lineage>
</organism>
<protein>
    <submittedName>
        <fullName evidence="1">Uncharacterized protein</fullName>
    </submittedName>
</protein>
<proteinExistence type="predicted"/>
<dbReference type="AlphaFoldDB" id="A0A0K2TMR5"/>
<accession>A0A0K2TMR5</accession>
<reference evidence="1" key="1">
    <citation type="submission" date="2014-05" db="EMBL/GenBank/DDBJ databases">
        <authorList>
            <person name="Chronopoulou M."/>
        </authorList>
    </citation>
    <scope>NUCLEOTIDE SEQUENCE</scope>
    <source>
        <tissue evidence="1">Whole organism</tissue>
    </source>
</reference>
<dbReference type="EMBL" id="HACA01010032">
    <property type="protein sequence ID" value="CDW27393.1"/>
    <property type="molecule type" value="Transcribed_RNA"/>
</dbReference>
<sequence>MSLLGESMYFGIYLKSQL</sequence>
<evidence type="ECO:0000313" key="1">
    <source>
        <dbReference type="EMBL" id="CDW27393.1"/>
    </source>
</evidence>